<gene>
    <name evidence="3" type="ORF">CYJ47_00260</name>
</gene>
<protein>
    <submittedName>
        <fullName evidence="3">DUF5129 domain-containing protein</fullName>
    </submittedName>
</protein>
<reference evidence="3" key="1">
    <citation type="submission" date="2017-12" db="EMBL/GenBank/DDBJ databases">
        <authorList>
            <person name="Thomas-White K."/>
            <person name="Wolfe A.J."/>
        </authorList>
    </citation>
    <scope>NUCLEOTIDE SEQUENCE</scope>
    <source>
        <strain evidence="3">UMB0763</strain>
    </source>
</reference>
<dbReference type="Proteomes" id="UP000234560">
    <property type="component" value="Chromosome"/>
</dbReference>
<dbReference type="EMBL" id="CP136958">
    <property type="protein sequence ID" value="WOT02252.1"/>
    <property type="molecule type" value="Genomic_DNA"/>
</dbReference>
<keyword evidence="1" id="KW-0812">Transmembrane</keyword>
<keyword evidence="2" id="KW-0732">Signal</keyword>
<evidence type="ECO:0000256" key="2">
    <source>
        <dbReference type="SAM" id="SignalP"/>
    </source>
</evidence>
<dbReference type="RefSeq" id="WP_101678798.1">
    <property type="nucleotide sequence ID" value="NZ_CAMIHY010000025.1"/>
</dbReference>
<reference evidence="3" key="2">
    <citation type="submission" date="2023-10" db="EMBL/GenBank/DDBJ databases">
        <authorList>
            <person name="Choi B."/>
        </authorList>
    </citation>
    <scope>NUCLEOTIDE SEQUENCE</scope>
    <source>
        <strain evidence="3">UMB0763</strain>
    </source>
</reference>
<feature type="signal peptide" evidence="2">
    <location>
        <begin position="1"/>
        <end position="22"/>
    </location>
</feature>
<dbReference type="AlphaFoldDB" id="A0AAF0YRU0"/>
<proteinExistence type="predicted"/>
<keyword evidence="1" id="KW-0472">Membrane</keyword>
<name>A0AAF0YRU0_9CORY</name>
<sequence length="404" mass="45125">MKVVATLVSAVLAFGGPSVALAASGPLNGPVEIYDDSDLIPYNQEWVITQLTYDINFPKEVTRLAYVVFMNNESDLSRSIANTYPAELLSEDGKQFAPGTLIIAIGTNPKSKGIYCAPEVCEALGLNDSNRLNGARAAMNVHTSQNRYDRALLDAARAAADPSAAATTLPLWLKFVVGWISVMCLIAMVWGAIRLVRARQHSAAADIKWLQKNVPTIALNFKQVDLQAEALKSPLATAELHKQWDSISTEMRQIDELLPALPTVDDASTQEERDTIEQGVSVMHNNVDGFNTACANIEYLYALENNDPNAREAELKWLARDMRRARSDLRDDTLNQLISRTTSLQATDPEFVSKLARLYTDYSEFTDTVISLKKLEKRRLPTVWDYNWHPCYTYCHLHTYESLH</sequence>
<accession>A0AAF0YRU0</accession>
<evidence type="ECO:0000313" key="3">
    <source>
        <dbReference type="EMBL" id="WOT02252.1"/>
    </source>
</evidence>
<evidence type="ECO:0000256" key="1">
    <source>
        <dbReference type="SAM" id="Phobius"/>
    </source>
</evidence>
<dbReference type="KEGG" id="cpyr:CYJ47_00260"/>
<organism evidence="3 4">
    <name type="scientific">Corynebacterium pyruviciproducens</name>
    <dbReference type="NCBI Taxonomy" id="598660"/>
    <lineage>
        <taxon>Bacteria</taxon>
        <taxon>Bacillati</taxon>
        <taxon>Actinomycetota</taxon>
        <taxon>Actinomycetes</taxon>
        <taxon>Mycobacteriales</taxon>
        <taxon>Corynebacteriaceae</taxon>
        <taxon>Corynebacterium</taxon>
    </lineage>
</organism>
<feature type="transmembrane region" description="Helical" evidence="1">
    <location>
        <begin position="171"/>
        <end position="193"/>
    </location>
</feature>
<feature type="chain" id="PRO_5042114379" evidence="2">
    <location>
        <begin position="23"/>
        <end position="404"/>
    </location>
</feature>
<evidence type="ECO:0000313" key="4">
    <source>
        <dbReference type="Proteomes" id="UP000234560"/>
    </source>
</evidence>
<keyword evidence="1" id="KW-1133">Transmembrane helix</keyword>